<dbReference type="PANTHER" id="PTHR10687">
    <property type="entry name" value="SECRETORY CARRIER-ASSOCIATED MEMBRANE PROTEIN SCAMP"/>
    <property type="match status" value="1"/>
</dbReference>
<evidence type="ECO:0000313" key="10">
    <source>
        <dbReference type="EMBL" id="OTF96848.1"/>
    </source>
</evidence>
<evidence type="ECO:0000256" key="8">
    <source>
        <dbReference type="SAM" id="Coils"/>
    </source>
</evidence>
<evidence type="ECO:0000256" key="2">
    <source>
        <dbReference type="ARBA" id="ARBA00010482"/>
    </source>
</evidence>
<sequence length="246" mass="27853">MGNDYDSNPFAGEDLSAKEKELDAKEIELNQREEELKKKEDAITRARIGVEEKNWPPFLPLIHHDILNEIPIHLQRTQYVAFTTLLGVVVCLIWNLVAVTTAWFKGAALEIWLLAIIYLITGIPGAYILWYRPLYRAMRTDGTLMFGFFFFTYSCHLFFCVYASIAPPVIFDGKSLTGILPALDVLPVNGMVGCMYLVGCALFALESVISLWVIQDVFRYFRSSGKVEEAKRDVKRTSMMVALGHG</sequence>
<comment type="subcellular location">
    <subcellularLocation>
        <location evidence="7">Cell membrane</location>
        <topology evidence="7">Multi-pass membrane protein</topology>
    </subcellularLocation>
    <subcellularLocation>
        <location evidence="7">Cytoplasmic vesicle</location>
        <location evidence="7">Secretory vesicle membrane</location>
        <topology evidence="7">Multi-pass membrane protein</topology>
    </subcellularLocation>
</comment>
<proteinExistence type="inferred from homology"/>
<keyword evidence="11" id="KW-1185">Reference proteome</keyword>
<dbReference type="InParanoid" id="A0A251SDY2"/>
<feature type="transmembrane region" description="Helical" evidence="7">
    <location>
        <begin position="79"/>
        <end position="99"/>
    </location>
</feature>
<comment type="function">
    <text evidence="1 7">Probably involved in membrane trafficking.</text>
</comment>
<accession>A0A251SDY2</accession>
<evidence type="ECO:0000256" key="5">
    <source>
        <dbReference type="ARBA" id="ARBA00023136"/>
    </source>
</evidence>
<dbReference type="Pfam" id="PF04144">
    <property type="entry name" value="SCAMP"/>
    <property type="match status" value="1"/>
</dbReference>
<dbReference type="PANTHER" id="PTHR10687:SF76">
    <property type="entry name" value="SECRETORY CARRIER-ASSOCIATED MEMBRANE PROTEIN 1"/>
    <property type="match status" value="1"/>
</dbReference>
<evidence type="ECO:0000256" key="1">
    <source>
        <dbReference type="ARBA" id="ARBA00004003"/>
    </source>
</evidence>
<dbReference type="STRING" id="4232.A0A251SDY2"/>
<reference evidence="9" key="3">
    <citation type="submission" date="2020-06" db="EMBL/GenBank/DDBJ databases">
        <title>Helianthus annuus Genome sequencing and assembly Release 2.</title>
        <authorList>
            <person name="Gouzy J."/>
            <person name="Langlade N."/>
            <person name="Munos S."/>
        </authorList>
    </citation>
    <scope>NUCLEOTIDE SEQUENCE</scope>
    <source>
        <tissue evidence="9">Leaves</tissue>
    </source>
</reference>
<evidence type="ECO:0000313" key="11">
    <source>
        <dbReference type="Proteomes" id="UP000215914"/>
    </source>
</evidence>
<feature type="transmembrane region" description="Helical" evidence="7">
    <location>
        <begin position="111"/>
        <end position="131"/>
    </location>
</feature>
<dbReference type="GO" id="GO:0055038">
    <property type="term" value="C:recycling endosome membrane"/>
    <property type="evidence" value="ECO:0000318"/>
    <property type="project" value="GO_Central"/>
</dbReference>
<reference evidence="9 11" key="1">
    <citation type="journal article" date="2017" name="Nature">
        <title>The sunflower genome provides insights into oil metabolism, flowering and Asterid evolution.</title>
        <authorList>
            <person name="Badouin H."/>
            <person name="Gouzy J."/>
            <person name="Grassa C.J."/>
            <person name="Murat F."/>
            <person name="Staton S.E."/>
            <person name="Cottret L."/>
            <person name="Lelandais-Briere C."/>
            <person name="Owens G.L."/>
            <person name="Carrere S."/>
            <person name="Mayjonade B."/>
            <person name="Legrand L."/>
            <person name="Gill N."/>
            <person name="Kane N.C."/>
            <person name="Bowers J.E."/>
            <person name="Hubner S."/>
            <person name="Bellec A."/>
            <person name="Berard A."/>
            <person name="Berges H."/>
            <person name="Blanchet N."/>
            <person name="Boniface M.C."/>
            <person name="Brunel D."/>
            <person name="Catrice O."/>
            <person name="Chaidir N."/>
            <person name="Claudel C."/>
            <person name="Donnadieu C."/>
            <person name="Faraut T."/>
            <person name="Fievet G."/>
            <person name="Helmstetter N."/>
            <person name="King M."/>
            <person name="Knapp S.J."/>
            <person name="Lai Z."/>
            <person name="Le Paslier M.C."/>
            <person name="Lippi Y."/>
            <person name="Lorenzon L."/>
            <person name="Mandel J.R."/>
            <person name="Marage G."/>
            <person name="Marchand G."/>
            <person name="Marquand E."/>
            <person name="Bret-Mestries E."/>
            <person name="Morien E."/>
            <person name="Nambeesan S."/>
            <person name="Nguyen T."/>
            <person name="Pegot-Espagnet P."/>
            <person name="Pouilly N."/>
            <person name="Raftis F."/>
            <person name="Sallet E."/>
            <person name="Schiex T."/>
            <person name="Thomas J."/>
            <person name="Vandecasteele C."/>
            <person name="Vares D."/>
            <person name="Vear F."/>
            <person name="Vautrin S."/>
            <person name="Crespi M."/>
            <person name="Mangin B."/>
            <person name="Burke J.M."/>
            <person name="Salse J."/>
            <person name="Munos S."/>
            <person name="Vincourt P."/>
            <person name="Rieseberg L.H."/>
            <person name="Langlade N.B."/>
        </authorList>
    </citation>
    <scope>NUCLEOTIDE SEQUENCE [LARGE SCALE GENOMIC DNA]</scope>
    <source>
        <strain evidence="11">cv. SF193</strain>
        <tissue evidence="9">Leaves</tissue>
    </source>
</reference>
<dbReference type="EMBL" id="CM007903">
    <property type="protein sequence ID" value="OTF96848.1"/>
    <property type="molecule type" value="Genomic_DNA"/>
</dbReference>
<organism evidence="10 11">
    <name type="scientific">Helianthus annuus</name>
    <name type="common">Common sunflower</name>
    <dbReference type="NCBI Taxonomy" id="4232"/>
    <lineage>
        <taxon>Eukaryota</taxon>
        <taxon>Viridiplantae</taxon>
        <taxon>Streptophyta</taxon>
        <taxon>Embryophyta</taxon>
        <taxon>Tracheophyta</taxon>
        <taxon>Spermatophyta</taxon>
        <taxon>Magnoliopsida</taxon>
        <taxon>eudicotyledons</taxon>
        <taxon>Gunneridae</taxon>
        <taxon>Pentapetalae</taxon>
        <taxon>asterids</taxon>
        <taxon>campanulids</taxon>
        <taxon>Asterales</taxon>
        <taxon>Asteraceae</taxon>
        <taxon>Asteroideae</taxon>
        <taxon>Heliantheae alliance</taxon>
        <taxon>Heliantheae</taxon>
        <taxon>Helianthus</taxon>
    </lineage>
</organism>
<evidence type="ECO:0000256" key="4">
    <source>
        <dbReference type="ARBA" id="ARBA00022989"/>
    </source>
</evidence>
<dbReference type="GO" id="GO:0030658">
    <property type="term" value="C:transport vesicle membrane"/>
    <property type="evidence" value="ECO:0007669"/>
    <property type="project" value="UniProtKB-SubCell"/>
</dbReference>
<feature type="coiled-coil region" evidence="8">
    <location>
        <begin position="15"/>
        <end position="42"/>
    </location>
</feature>
<comment type="similarity">
    <text evidence="2 7">Belongs to the SCAMP family.</text>
</comment>
<dbReference type="OMA" id="HISFCIF"/>
<dbReference type="Gramene" id="mRNA:HanXRQr2_Chr14g0621131">
    <property type="protein sequence ID" value="mRNA:HanXRQr2_Chr14g0621131"/>
    <property type="gene ID" value="HanXRQr2_Chr14g0621131"/>
</dbReference>
<keyword evidence="4 7" id="KW-1133">Transmembrane helix</keyword>
<evidence type="ECO:0000256" key="7">
    <source>
        <dbReference type="RuleBase" id="RU363122"/>
    </source>
</evidence>
<name>A0A251SDY2_HELAN</name>
<reference evidence="10" key="2">
    <citation type="submission" date="2017-02" db="EMBL/GenBank/DDBJ databases">
        <title>Sunflower complete genome.</title>
        <authorList>
            <person name="Langlade N."/>
            <person name="Munos S."/>
        </authorList>
    </citation>
    <scope>NUCLEOTIDE SEQUENCE [LARGE SCALE GENOMIC DNA]</scope>
    <source>
        <tissue evidence="10">Leaves</tissue>
    </source>
</reference>
<feature type="transmembrane region" description="Helical" evidence="7">
    <location>
        <begin position="143"/>
        <end position="170"/>
    </location>
</feature>
<keyword evidence="6 7" id="KW-0968">Cytoplasmic vesicle</keyword>
<feature type="transmembrane region" description="Helical" evidence="7">
    <location>
        <begin position="190"/>
        <end position="214"/>
    </location>
</feature>
<keyword evidence="3 7" id="KW-0812">Transmembrane</keyword>
<gene>
    <name evidence="10" type="ORF">HannXRQ_Chr14g0428051</name>
    <name evidence="9" type="ORF">HanXRQr2_Chr14g0621131</name>
</gene>
<dbReference type="AlphaFoldDB" id="A0A251SDY2"/>
<evidence type="ECO:0000256" key="6">
    <source>
        <dbReference type="ARBA" id="ARBA00023329"/>
    </source>
</evidence>
<keyword evidence="8" id="KW-0175">Coiled coil</keyword>
<protein>
    <recommendedName>
        <fullName evidence="7">Secretory carrier-associated membrane protein</fullName>
        <shortName evidence="7">Secretory carrier membrane protein</shortName>
    </recommendedName>
</protein>
<dbReference type="InterPro" id="IPR007273">
    <property type="entry name" value="SCAMP"/>
</dbReference>
<dbReference type="GO" id="GO:0005886">
    <property type="term" value="C:plasma membrane"/>
    <property type="evidence" value="ECO:0007669"/>
    <property type="project" value="UniProtKB-SubCell"/>
</dbReference>
<keyword evidence="5 7" id="KW-0472">Membrane</keyword>
<dbReference type="GO" id="GO:0032588">
    <property type="term" value="C:trans-Golgi network membrane"/>
    <property type="evidence" value="ECO:0000318"/>
    <property type="project" value="GO_Central"/>
</dbReference>
<dbReference type="GO" id="GO:0015031">
    <property type="term" value="P:protein transport"/>
    <property type="evidence" value="ECO:0007669"/>
    <property type="project" value="InterPro"/>
</dbReference>
<dbReference type="Proteomes" id="UP000215914">
    <property type="component" value="Chromosome 14"/>
</dbReference>
<dbReference type="EMBL" id="MNCJ02000329">
    <property type="protein sequence ID" value="KAF5767161.1"/>
    <property type="molecule type" value="Genomic_DNA"/>
</dbReference>
<keyword evidence="7" id="KW-1003">Cell membrane</keyword>
<evidence type="ECO:0000256" key="3">
    <source>
        <dbReference type="ARBA" id="ARBA00022692"/>
    </source>
</evidence>
<keyword evidence="7" id="KW-0813">Transport</keyword>
<evidence type="ECO:0000313" key="9">
    <source>
        <dbReference type="EMBL" id="KAF5767161.1"/>
    </source>
</evidence>